<dbReference type="EMBL" id="JADNRY010000073">
    <property type="protein sequence ID" value="KAF9067458.1"/>
    <property type="molecule type" value="Genomic_DNA"/>
</dbReference>
<reference evidence="2" key="1">
    <citation type="submission" date="2020-11" db="EMBL/GenBank/DDBJ databases">
        <authorList>
            <consortium name="DOE Joint Genome Institute"/>
            <person name="Ahrendt S."/>
            <person name="Riley R."/>
            <person name="Andreopoulos W."/>
            <person name="Labutti K."/>
            <person name="Pangilinan J."/>
            <person name="Ruiz-Duenas F.J."/>
            <person name="Barrasa J.M."/>
            <person name="Sanchez-Garcia M."/>
            <person name="Camarero S."/>
            <person name="Miyauchi S."/>
            <person name="Serrano A."/>
            <person name="Linde D."/>
            <person name="Babiker R."/>
            <person name="Drula E."/>
            <person name="Ayuso-Fernandez I."/>
            <person name="Pacheco R."/>
            <person name="Padilla G."/>
            <person name="Ferreira P."/>
            <person name="Barriuso J."/>
            <person name="Kellner H."/>
            <person name="Castanera R."/>
            <person name="Alfaro M."/>
            <person name="Ramirez L."/>
            <person name="Pisabarro A.G."/>
            <person name="Kuo A."/>
            <person name="Tritt A."/>
            <person name="Lipzen A."/>
            <person name="He G."/>
            <person name="Yan M."/>
            <person name="Ng V."/>
            <person name="Cullen D."/>
            <person name="Martin F."/>
            <person name="Rosso M.-N."/>
            <person name="Henrissat B."/>
            <person name="Hibbett D."/>
            <person name="Martinez A.T."/>
            <person name="Grigoriev I.V."/>
        </authorList>
    </citation>
    <scope>NUCLEOTIDE SEQUENCE</scope>
    <source>
        <strain evidence="2">AH 40177</strain>
    </source>
</reference>
<organism evidence="2 3">
    <name type="scientific">Rhodocollybia butyracea</name>
    <dbReference type="NCBI Taxonomy" id="206335"/>
    <lineage>
        <taxon>Eukaryota</taxon>
        <taxon>Fungi</taxon>
        <taxon>Dikarya</taxon>
        <taxon>Basidiomycota</taxon>
        <taxon>Agaricomycotina</taxon>
        <taxon>Agaricomycetes</taxon>
        <taxon>Agaricomycetidae</taxon>
        <taxon>Agaricales</taxon>
        <taxon>Marasmiineae</taxon>
        <taxon>Omphalotaceae</taxon>
        <taxon>Rhodocollybia</taxon>
    </lineage>
</organism>
<evidence type="ECO:0000256" key="1">
    <source>
        <dbReference type="SAM" id="SignalP"/>
    </source>
</evidence>
<dbReference type="AlphaFoldDB" id="A0A9P5U730"/>
<evidence type="ECO:0000313" key="2">
    <source>
        <dbReference type="EMBL" id="KAF9067458.1"/>
    </source>
</evidence>
<keyword evidence="1" id="KW-0732">Signal</keyword>
<feature type="chain" id="PRO_5040299396" evidence="1">
    <location>
        <begin position="20"/>
        <end position="258"/>
    </location>
</feature>
<proteinExistence type="predicted"/>
<dbReference type="Proteomes" id="UP000772434">
    <property type="component" value="Unassembled WGS sequence"/>
</dbReference>
<keyword evidence="3" id="KW-1185">Reference proteome</keyword>
<accession>A0A9P5U730</accession>
<name>A0A9P5U730_9AGAR</name>
<sequence length="258" mass="27675">MRPSTCLCLILGLISIVYAIPHSAPGSIDARAPKSSARGYIVTYSPSGHAKSLEECKKIDDAIVGLINVARKQMRINGEITKSQVKFTNYPVTADAKFYFTFTGPMCGKGKCLARGMDSENPTENAMVLGPGGQRLYQKGTPPGEFKPVYVITYSPGGPAIPLEELPPVDRYVLDLIQRARDKVGIKAKVTFEEAQFTNFPPSITEGELSFTFTGPLCGRQGGVCKAKAKDLRAPTQDAIVKGAQGSVLFKSGTPPDA</sequence>
<evidence type="ECO:0000313" key="3">
    <source>
        <dbReference type="Proteomes" id="UP000772434"/>
    </source>
</evidence>
<gene>
    <name evidence="2" type="ORF">BDP27DRAFT_1328861</name>
</gene>
<comment type="caution">
    <text evidence="2">The sequence shown here is derived from an EMBL/GenBank/DDBJ whole genome shotgun (WGS) entry which is preliminary data.</text>
</comment>
<protein>
    <submittedName>
        <fullName evidence="2">Uncharacterized protein</fullName>
    </submittedName>
</protein>
<feature type="signal peptide" evidence="1">
    <location>
        <begin position="1"/>
        <end position="19"/>
    </location>
</feature>